<dbReference type="AlphaFoldDB" id="A0A5M9IY52"/>
<gene>
    <name evidence="1" type="ORF">FX985_00962</name>
</gene>
<dbReference type="RefSeq" id="WP_146475955.1">
    <property type="nucleotide sequence ID" value="NZ_VTFH01000001.1"/>
</dbReference>
<organism evidence="1 2">
    <name type="scientific">Pseudomonas extremaustralis</name>
    <dbReference type="NCBI Taxonomy" id="359110"/>
    <lineage>
        <taxon>Bacteria</taxon>
        <taxon>Pseudomonadati</taxon>
        <taxon>Pseudomonadota</taxon>
        <taxon>Gammaproteobacteria</taxon>
        <taxon>Pseudomonadales</taxon>
        <taxon>Pseudomonadaceae</taxon>
        <taxon>Pseudomonas</taxon>
    </lineage>
</organism>
<dbReference type="Proteomes" id="UP000323425">
    <property type="component" value="Unassembled WGS sequence"/>
</dbReference>
<reference evidence="1 2" key="1">
    <citation type="journal article" date="2018" name="Plant Biotechnol. Rep.">
        <title>Diversity and antifungal activity of endophytic bacteria associated with Panax ginseng seedlings.</title>
        <authorList>
            <person name="Park J.M."/>
            <person name="Hong C.E."/>
            <person name="Jo S.H."/>
        </authorList>
    </citation>
    <scope>NUCLEOTIDE SEQUENCE [LARGE SCALE GENOMIC DNA]</scope>
    <source>
        <strain evidence="1 2">PgKB38</strain>
    </source>
</reference>
<comment type="caution">
    <text evidence="1">The sequence shown here is derived from an EMBL/GenBank/DDBJ whole genome shotgun (WGS) entry which is preliminary data.</text>
</comment>
<protein>
    <submittedName>
        <fullName evidence="1">Uncharacterized protein</fullName>
    </submittedName>
</protein>
<name>A0A5M9IY52_9PSED</name>
<accession>A0A5M9IY52</accession>
<proteinExistence type="predicted"/>
<dbReference type="InterPro" id="IPR027417">
    <property type="entry name" value="P-loop_NTPase"/>
</dbReference>
<dbReference type="Gene3D" id="3.40.50.300">
    <property type="entry name" value="P-loop containing nucleotide triphosphate hydrolases"/>
    <property type="match status" value="1"/>
</dbReference>
<evidence type="ECO:0000313" key="2">
    <source>
        <dbReference type="Proteomes" id="UP000323425"/>
    </source>
</evidence>
<dbReference type="EMBL" id="VTFH01000001">
    <property type="protein sequence ID" value="KAA8560912.1"/>
    <property type="molecule type" value="Genomic_DNA"/>
</dbReference>
<sequence>MSSSYEKLDHAISCFHELQQEYAKTGRKITISSVAKRSEIDRKYFYGVINTPDKVLLQRWIALGAEIKESKKNKLAPAGSAHIVSIEDKLKNSLTENYQLLERLRESGEIKKRLDELLLSSRIQVERLEKEIKGSEIASLSAVGRPSNVVALNNLKVIISPDSFREGNDALSLKKAWVKALNELRAIIDRKNNIELFVTMGLPASGKSTWSDNFTGRGEFSVIFDACNLTKVDRFDLLELVSSRDGIKVVGVVFVVALDVLIERNSLRSSNDKVSEEKVRAMHDVFESPSIFDGLECFDELLIVRN</sequence>
<evidence type="ECO:0000313" key="1">
    <source>
        <dbReference type="EMBL" id="KAA8560912.1"/>
    </source>
</evidence>